<dbReference type="STRING" id="747725.A0A168LCU6"/>
<organism evidence="2 3">
    <name type="scientific">Mucor lusitanicus CBS 277.49</name>
    <dbReference type="NCBI Taxonomy" id="747725"/>
    <lineage>
        <taxon>Eukaryota</taxon>
        <taxon>Fungi</taxon>
        <taxon>Fungi incertae sedis</taxon>
        <taxon>Mucoromycota</taxon>
        <taxon>Mucoromycotina</taxon>
        <taxon>Mucoromycetes</taxon>
        <taxon>Mucorales</taxon>
        <taxon>Mucorineae</taxon>
        <taxon>Mucoraceae</taxon>
        <taxon>Mucor</taxon>
    </lineage>
</organism>
<evidence type="ECO:0000259" key="1">
    <source>
        <dbReference type="PROSITE" id="PS50003"/>
    </source>
</evidence>
<dbReference type="SUPFAM" id="SSF50729">
    <property type="entry name" value="PH domain-like"/>
    <property type="match status" value="1"/>
</dbReference>
<dbReference type="AlphaFoldDB" id="A0A168LCU6"/>
<sequence>MNPTIITFSVQDDSGLLLLPQHHHDNDSEKEDTGHTASIEHEPPRIISNKINLVQKHPFSLDTHKSQQTHSEPLLLPPQSILNKSGKISSSPNVLLLQANDNEVRRPSLVKFSNNTSNNTVFYDAVTEQQEKRKKPSISAPLASSSRRPSLISRISSAYTNKVADIPFHEIDPFDQHLLQQGIVLCANVLSAHQEIRKKALKWRKYRAVITQSGYLELYHLCVHQERNLLHHYAASTGCIHRHLPQYQKPRFIIDLHPSIDNLLFQKKHLFRSKRRRQSASAAEQKALLDDTYFLSLMSPIDFSWSLISARQKFYFQTASISESQQWYQSLYACLPAKSKQPLPTIVDLKVPELSVCIRLPLSELMKLEEENIDLKKVRDSALILLHRYGHRPPHWNRRTTGLQWRYKQHADWAVRPHSNKHNDNGDEEENATTAFLIESRLVEKASTHELELRYYQEENESIAKPLEGYLNRIMKAGRSILYYAQYLDHFLFLFEMEQEQQLSLSSSQLNCFTSLLLSRKRNATFPTNNTPILKAVIDLLRIKQFRCDEKAGTLHLDGNSYCFQSVNQPITNWSTRLTKGMRNTNTHGSGEIKMQDVLYVKYAASRYHTFEKKTCILTASGLFCILGKSNSIDFYCRLQQDEFYIYSGDTCCSYIQGLPAELPCRLFDAGLVVDQKDKPSQCCFVMRFTASKKEYTFLAKTQDQKEGWVSVIANM</sequence>
<reference evidence="2 3" key="1">
    <citation type="submission" date="2015-06" db="EMBL/GenBank/DDBJ databases">
        <title>Expansion of signal transduction pathways in fungi by whole-genome duplication.</title>
        <authorList>
            <consortium name="DOE Joint Genome Institute"/>
            <person name="Corrochano L.M."/>
            <person name="Kuo A."/>
            <person name="Marcet-Houben M."/>
            <person name="Polaino S."/>
            <person name="Salamov A."/>
            <person name="Villalobos J.M."/>
            <person name="Alvarez M.I."/>
            <person name="Avalos J."/>
            <person name="Benito E.P."/>
            <person name="Benoit I."/>
            <person name="Burger G."/>
            <person name="Camino L.P."/>
            <person name="Canovas D."/>
            <person name="Cerda-Olmedo E."/>
            <person name="Cheng J.-F."/>
            <person name="Dominguez A."/>
            <person name="Elias M."/>
            <person name="Eslava A.P."/>
            <person name="Glaser F."/>
            <person name="Grimwood J."/>
            <person name="Gutierrez G."/>
            <person name="Heitman J."/>
            <person name="Henrissat B."/>
            <person name="Iturriaga E.A."/>
            <person name="Lang B.F."/>
            <person name="Lavin J.L."/>
            <person name="Lee S."/>
            <person name="Li W."/>
            <person name="Lindquist E."/>
            <person name="Lopez-Garcia S."/>
            <person name="Luque E.M."/>
            <person name="Marcos A.T."/>
            <person name="Martin J."/>
            <person name="Mccluskey K."/>
            <person name="Medina H.R."/>
            <person name="Miralles-Duran A."/>
            <person name="Miyazaki A."/>
            <person name="Munoz-Torres E."/>
            <person name="Oguiza J.A."/>
            <person name="Ohm R."/>
            <person name="Olmedo M."/>
            <person name="Orejas M."/>
            <person name="Ortiz-Castellanos L."/>
            <person name="Pisabarro A.G."/>
            <person name="Rodriguez-Romero J."/>
            <person name="Ruiz-Herrera J."/>
            <person name="Ruiz-Vazquez R."/>
            <person name="Sanz C."/>
            <person name="Schackwitz W."/>
            <person name="Schmutz J."/>
            <person name="Shahriari M."/>
            <person name="Shelest E."/>
            <person name="Silva-Franco F."/>
            <person name="Soanes D."/>
            <person name="Syed K."/>
            <person name="Tagua V.G."/>
            <person name="Talbot N.J."/>
            <person name="Thon M."/>
            <person name="De Vries R.P."/>
            <person name="Wiebenga A."/>
            <person name="Yadav J.S."/>
            <person name="Braun E.L."/>
            <person name="Baker S."/>
            <person name="Garre V."/>
            <person name="Horwitz B."/>
            <person name="Torres-Martinez S."/>
            <person name="Idnurm A."/>
            <person name="Herrera-Estrella A."/>
            <person name="Gabaldon T."/>
            <person name="Grigoriev I.V."/>
        </authorList>
    </citation>
    <scope>NUCLEOTIDE SEQUENCE [LARGE SCALE GENOMIC DNA]</scope>
    <source>
        <strain evidence="2 3">CBS 277.49</strain>
    </source>
</reference>
<proteinExistence type="predicted"/>
<protein>
    <recommendedName>
        <fullName evidence="1">PH domain-containing protein</fullName>
    </recommendedName>
</protein>
<dbReference type="VEuPathDB" id="FungiDB:MUCCIDRAFT_110235"/>
<evidence type="ECO:0000313" key="2">
    <source>
        <dbReference type="EMBL" id="OAD03378.1"/>
    </source>
</evidence>
<gene>
    <name evidence="2" type="ORF">MUCCIDRAFT_110235</name>
</gene>
<name>A0A168LCU6_MUCCL</name>
<dbReference type="Proteomes" id="UP000077051">
    <property type="component" value="Unassembled WGS sequence"/>
</dbReference>
<accession>A0A168LCU6</accession>
<feature type="domain" description="PH" evidence="1">
    <location>
        <begin position="684"/>
        <end position="716"/>
    </location>
</feature>
<dbReference type="OrthoDB" id="2256349at2759"/>
<evidence type="ECO:0000313" key="3">
    <source>
        <dbReference type="Proteomes" id="UP000077051"/>
    </source>
</evidence>
<dbReference type="InterPro" id="IPR001849">
    <property type="entry name" value="PH_domain"/>
</dbReference>
<dbReference type="PROSITE" id="PS50003">
    <property type="entry name" value="PH_DOMAIN"/>
    <property type="match status" value="1"/>
</dbReference>
<keyword evidence="3" id="KW-1185">Reference proteome</keyword>
<comment type="caution">
    <text evidence="2">The sequence shown here is derived from an EMBL/GenBank/DDBJ whole genome shotgun (WGS) entry which is preliminary data.</text>
</comment>
<dbReference type="EMBL" id="AMYB01000004">
    <property type="protein sequence ID" value="OAD03378.1"/>
    <property type="molecule type" value="Genomic_DNA"/>
</dbReference>